<name>A0A1Y1ZYV7_9PLEO</name>
<evidence type="ECO:0000256" key="1">
    <source>
        <dbReference type="SAM" id="Phobius"/>
    </source>
</evidence>
<sequence>MPVLADTDSLRDLLRACTPETEATNGTFTLNGSLNTSKTRLANEADEFEKVWENKQRVAAEALKSRFGELPALNIAQVLFAIALDTCGQHTPSLSNCCLTISTPPFVERVTKLRKSFGERFEYDVGDTYCKCSYPTSWEYICKSAFNISPLDAQWHRRKSVVREGLEGLEKIRARFQEDQRQVNAPFDEYLRPVEHGLSVMINRLRRFLVELDLREDTLEEAIENGGKMDPPGYEEEGLVYNLASPPYPYRDQTHPRIHDFSSKPATYKMLYSFRFHVLCRGFRRHLGSPRVISVIMSVFCIAGLAANIHAVYKCSPSDRLPVIDSNFWSALSQTTIGIAAIYSLMIPQLQSGWSPIPRKWRWLFNSFLFLSVLTALLATAVYPWHGRVSITAAFISSLTQLAVTLQMILSSGQKIRNVRIALDRLGNSDIYEVRRILDS</sequence>
<comment type="caution">
    <text evidence="2">The sequence shown here is derived from an EMBL/GenBank/DDBJ whole genome shotgun (WGS) entry which is preliminary data.</text>
</comment>
<evidence type="ECO:0000313" key="2">
    <source>
        <dbReference type="EMBL" id="ORY15426.1"/>
    </source>
</evidence>
<feature type="transmembrane region" description="Helical" evidence="1">
    <location>
        <begin position="363"/>
        <end position="383"/>
    </location>
</feature>
<gene>
    <name evidence="2" type="ORF">BCR34DRAFT_558787</name>
</gene>
<evidence type="ECO:0000313" key="3">
    <source>
        <dbReference type="Proteomes" id="UP000193144"/>
    </source>
</evidence>
<dbReference type="AlphaFoldDB" id="A0A1Y1ZYV7"/>
<feature type="transmembrane region" description="Helical" evidence="1">
    <location>
        <begin position="331"/>
        <end position="351"/>
    </location>
</feature>
<dbReference type="Proteomes" id="UP000193144">
    <property type="component" value="Unassembled WGS sequence"/>
</dbReference>
<proteinExistence type="predicted"/>
<dbReference type="EMBL" id="MCFA01000025">
    <property type="protein sequence ID" value="ORY15426.1"/>
    <property type="molecule type" value="Genomic_DNA"/>
</dbReference>
<keyword evidence="1" id="KW-0472">Membrane</keyword>
<organism evidence="2 3">
    <name type="scientific">Clohesyomyces aquaticus</name>
    <dbReference type="NCBI Taxonomy" id="1231657"/>
    <lineage>
        <taxon>Eukaryota</taxon>
        <taxon>Fungi</taxon>
        <taxon>Dikarya</taxon>
        <taxon>Ascomycota</taxon>
        <taxon>Pezizomycotina</taxon>
        <taxon>Dothideomycetes</taxon>
        <taxon>Pleosporomycetidae</taxon>
        <taxon>Pleosporales</taxon>
        <taxon>Lindgomycetaceae</taxon>
        <taxon>Clohesyomyces</taxon>
    </lineage>
</organism>
<feature type="transmembrane region" description="Helical" evidence="1">
    <location>
        <begin position="389"/>
        <end position="410"/>
    </location>
</feature>
<keyword evidence="1" id="KW-0812">Transmembrane</keyword>
<keyword evidence="3" id="KW-1185">Reference proteome</keyword>
<accession>A0A1Y1ZYV7</accession>
<dbReference type="OrthoDB" id="6133115at2759"/>
<keyword evidence="1" id="KW-1133">Transmembrane helix</keyword>
<reference evidence="2 3" key="1">
    <citation type="submission" date="2016-07" db="EMBL/GenBank/DDBJ databases">
        <title>Pervasive Adenine N6-methylation of Active Genes in Fungi.</title>
        <authorList>
            <consortium name="DOE Joint Genome Institute"/>
            <person name="Mondo S.J."/>
            <person name="Dannebaum R.O."/>
            <person name="Kuo R.C."/>
            <person name="Labutti K."/>
            <person name="Haridas S."/>
            <person name="Kuo A."/>
            <person name="Salamov A."/>
            <person name="Ahrendt S.R."/>
            <person name="Lipzen A."/>
            <person name="Sullivan W."/>
            <person name="Andreopoulos W.B."/>
            <person name="Clum A."/>
            <person name="Lindquist E."/>
            <person name="Daum C."/>
            <person name="Ramamoorthy G.K."/>
            <person name="Gryganskyi A."/>
            <person name="Culley D."/>
            <person name="Magnuson J.K."/>
            <person name="James T.Y."/>
            <person name="O'Malley M.A."/>
            <person name="Stajich J.E."/>
            <person name="Spatafora J.W."/>
            <person name="Visel A."/>
            <person name="Grigoriev I.V."/>
        </authorList>
    </citation>
    <scope>NUCLEOTIDE SEQUENCE [LARGE SCALE GENOMIC DNA]</scope>
    <source>
        <strain evidence="2 3">CBS 115471</strain>
    </source>
</reference>
<protein>
    <submittedName>
        <fullName evidence="2">Uncharacterized protein</fullName>
    </submittedName>
</protein>
<feature type="transmembrane region" description="Helical" evidence="1">
    <location>
        <begin position="292"/>
        <end position="311"/>
    </location>
</feature>